<dbReference type="PANTHER" id="PTHR46033:SF8">
    <property type="entry name" value="PROTEIN MAINTENANCE OF MERISTEMS-LIKE"/>
    <property type="match status" value="1"/>
</dbReference>
<name>A0A9D3UIP3_9ROSI</name>
<dbReference type="Pfam" id="PF10536">
    <property type="entry name" value="PMD"/>
    <property type="match status" value="1"/>
</dbReference>
<dbReference type="EMBL" id="JAIQCV010000011">
    <property type="protein sequence ID" value="KAH1045928.1"/>
    <property type="molecule type" value="Genomic_DNA"/>
</dbReference>
<proteinExistence type="predicted"/>
<dbReference type="OrthoDB" id="1937804at2759"/>
<reference evidence="2 3" key="1">
    <citation type="journal article" date="2021" name="Plant Biotechnol. J.">
        <title>Multi-omics assisted identification of the key and species-specific regulatory components of drought-tolerant mechanisms in Gossypium stocksii.</title>
        <authorList>
            <person name="Yu D."/>
            <person name="Ke L."/>
            <person name="Zhang D."/>
            <person name="Wu Y."/>
            <person name="Sun Y."/>
            <person name="Mei J."/>
            <person name="Sun J."/>
            <person name="Sun Y."/>
        </authorList>
    </citation>
    <scope>NUCLEOTIDE SEQUENCE [LARGE SCALE GENOMIC DNA]</scope>
    <source>
        <strain evidence="3">cv. E1</strain>
        <tissue evidence="2">Leaf</tissue>
    </source>
</reference>
<protein>
    <recommendedName>
        <fullName evidence="1">Aminotransferase-like plant mobile domain-containing protein</fullName>
    </recommendedName>
</protein>
<feature type="domain" description="Aminotransferase-like plant mobile" evidence="1">
    <location>
        <begin position="47"/>
        <end position="231"/>
    </location>
</feature>
<dbReference type="GO" id="GO:0010073">
    <property type="term" value="P:meristem maintenance"/>
    <property type="evidence" value="ECO:0007669"/>
    <property type="project" value="InterPro"/>
</dbReference>
<comment type="caution">
    <text evidence="2">The sequence shown here is derived from an EMBL/GenBank/DDBJ whole genome shotgun (WGS) entry which is preliminary data.</text>
</comment>
<evidence type="ECO:0000259" key="1">
    <source>
        <dbReference type="Pfam" id="PF10536"/>
    </source>
</evidence>
<keyword evidence="3" id="KW-1185">Reference proteome</keyword>
<dbReference type="PANTHER" id="PTHR46033">
    <property type="entry name" value="PROTEIN MAIN-LIKE 2"/>
    <property type="match status" value="1"/>
</dbReference>
<accession>A0A9D3UIP3</accession>
<dbReference type="Proteomes" id="UP000828251">
    <property type="component" value="Unassembled WGS sequence"/>
</dbReference>
<evidence type="ECO:0000313" key="3">
    <source>
        <dbReference type="Proteomes" id="UP000828251"/>
    </source>
</evidence>
<dbReference type="InterPro" id="IPR044824">
    <property type="entry name" value="MAIN-like"/>
</dbReference>
<dbReference type="AlphaFoldDB" id="A0A9D3UIP3"/>
<sequence>MGSLIKNNGHISDTVNNMGPYRALRGRVNNLGYSSNERLMTYLELVGFGSTTLIQTFNLRYDLISVLVERWRPKTHTFCFPCGECTVTLMDVALQLGLSIDGSAVTGVSTIAELAALCYSLLGVSPNYAESKFTSLRFSWPKVYFEHLSINATEHEVMCAGRAYIMHIIGVVLILDGNNNRVYLMSLPLLADLQNVRLYSLGFAVLAILCHELCRTTKPDAIDKGGYLILL</sequence>
<evidence type="ECO:0000313" key="2">
    <source>
        <dbReference type="EMBL" id="KAH1045928.1"/>
    </source>
</evidence>
<dbReference type="InterPro" id="IPR019557">
    <property type="entry name" value="AminoTfrase-like_pln_mobile"/>
</dbReference>
<gene>
    <name evidence="2" type="ORF">J1N35_036712</name>
</gene>
<organism evidence="2 3">
    <name type="scientific">Gossypium stocksii</name>
    <dbReference type="NCBI Taxonomy" id="47602"/>
    <lineage>
        <taxon>Eukaryota</taxon>
        <taxon>Viridiplantae</taxon>
        <taxon>Streptophyta</taxon>
        <taxon>Embryophyta</taxon>
        <taxon>Tracheophyta</taxon>
        <taxon>Spermatophyta</taxon>
        <taxon>Magnoliopsida</taxon>
        <taxon>eudicotyledons</taxon>
        <taxon>Gunneridae</taxon>
        <taxon>Pentapetalae</taxon>
        <taxon>rosids</taxon>
        <taxon>malvids</taxon>
        <taxon>Malvales</taxon>
        <taxon>Malvaceae</taxon>
        <taxon>Malvoideae</taxon>
        <taxon>Gossypium</taxon>
    </lineage>
</organism>